<gene>
    <name evidence="4" type="ORF">CAGGBEG34_230042</name>
</gene>
<evidence type="ECO:0000256" key="1">
    <source>
        <dbReference type="PROSITE-ProRule" id="PRU00473"/>
    </source>
</evidence>
<evidence type="ECO:0000256" key="2">
    <source>
        <dbReference type="SAM" id="SignalP"/>
    </source>
</evidence>
<comment type="caution">
    <text evidence="4">The sequence shown here is derived from an EMBL/GenBank/DDBJ whole genome shotgun (WGS) entry which is preliminary data.</text>
</comment>
<dbReference type="AlphaFoldDB" id="G2J9F4"/>
<proteinExistence type="predicted"/>
<dbReference type="InterPro" id="IPR050330">
    <property type="entry name" value="Bact_OuterMem_StrucFunc"/>
</dbReference>
<feature type="chain" id="PRO_5003432460" evidence="2">
    <location>
        <begin position="31"/>
        <end position="340"/>
    </location>
</feature>
<keyword evidence="1" id="KW-0472">Membrane</keyword>
<dbReference type="Pfam" id="PF00691">
    <property type="entry name" value="OmpA"/>
    <property type="match status" value="1"/>
</dbReference>
<protein>
    <submittedName>
        <fullName evidence="4">Outer membrane protein, OmpA/MotB family</fullName>
    </submittedName>
</protein>
<dbReference type="STRING" id="1070319.CAGGBEG34_230042"/>
<dbReference type="InterPro" id="IPR036737">
    <property type="entry name" value="OmpA-like_sf"/>
</dbReference>
<dbReference type="SUPFAM" id="SSF103088">
    <property type="entry name" value="OmpA-like"/>
    <property type="match status" value="1"/>
</dbReference>
<dbReference type="InterPro" id="IPR006665">
    <property type="entry name" value="OmpA-like"/>
</dbReference>
<dbReference type="PROSITE" id="PS51123">
    <property type="entry name" value="OMPA_2"/>
    <property type="match status" value="1"/>
</dbReference>
<feature type="signal peptide" evidence="2">
    <location>
        <begin position="1"/>
        <end position="30"/>
    </location>
</feature>
<name>G2J9F4_9BURK</name>
<organism evidence="4 5">
    <name type="scientific">Candidatus Glomeribacter gigasporarum BEG34</name>
    <dbReference type="NCBI Taxonomy" id="1070319"/>
    <lineage>
        <taxon>Bacteria</taxon>
        <taxon>Pseudomonadati</taxon>
        <taxon>Pseudomonadota</taxon>
        <taxon>Betaproteobacteria</taxon>
        <taxon>Burkholderiales</taxon>
        <taxon>Burkholderiaceae</taxon>
        <taxon>Candidatus Glomeribacter</taxon>
    </lineage>
</organism>
<dbReference type="EMBL" id="CAFB01000040">
    <property type="protein sequence ID" value="CCD29401.1"/>
    <property type="molecule type" value="Genomic_DNA"/>
</dbReference>
<reference evidence="4 5" key="1">
    <citation type="submission" date="2011-08" db="EMBL/GenBank/DDBJ databases">
        <title>The genome of the obligate endobacterium of an arbuscular mycorrhizal fungus reveals an interphylum network of nutritional interactions.</title>
        <authorList>
            <person name="Ghignone S."/>
            <person name="Salvioli A."/>
            <person name="Anca I."/>
            <person name="Lumini E."/>
            <person name="Ortu G."/>
            <person name="Petiti L."/>
            <person name="Cruveiller S."/>
            <person name="Bianciotto V."/>
            <person name="Piffanelli P."/>
            <person name="Lanfranco L."/>
            <person name="Bonfante P."/>
        </authorList>
    </citation>
    <scope>NUCLEOTIDE SEQUENCE [LARGE SCALE GENOMIC DNA]</scope>
    <source>
        <strain evidence="4 5">BEG34</strain>
    </source>
</reference>
<dbReference type="Proteomes" id="UP000054051">
    <property type="component" value="Unassembled WGS sequence"/>
</dbReference>
<evidence type="ECO:0000313" key="4">
    <source>
        <dbReference type="EMBL" id="CCD29401.1"/>
    </source>
</evidence>
<dbReference type="PANTHER" id="PTHR30329:SF21">
    <property type="entry name" value="LIPOPROTEIN YIAD-RELATED"/>
    <property type="match status" value="1"/>
</dbReference>
<feature type="domain" description="OmpA-like" evidence="3">
    <location>
        <begin position="216"/>
        <end position="340"/>
    </location>
</feature>
<dbReference type="PANTHER" id="PTHR30329">
    <property type="entry name" value="STATOR ELEMENT OF FLAGELLAR MOTOR COMPLEX"/>
    <property type="match status" value="1"/>
</dbReference>
<accession>G2J9F4</accession>
<dbReference type="GO" id="GO:0016020">
    <property type="term" value="C:membrane"/>
    <property type="evidence" value="ECO:0007669"/>
    <property type="project" value="UniProtKB-UniRule"/>
</dbReference>
<dbReference type="Gene3D" id="3.30.1330.60">
    <property type="entry name" value="OmpA-like domain"/>
    <property type="match status" value="1"/>
</dbReference>
<keyword evidence="2" id="KW-0732">Signal</keyword>
<evidence type="ECO:0000259" key="3">
    <source>
        <dbReference type="PROSITE" id="PS51123"/>
    </source>
</evidence>
<dbReference type="eggNOG" id="COG2885">
    <property type="taxonomic scope" value="Bacteria"/>
</dbReference>
<evidence type="ECO:0000313" key="5">
    <source>
        <dbReference type="Proteomes" id="UP000054051"/>
    </source>
</evidence>
<dbReference type="CDD" id="cd07185">
    <property type="entry name" value="OmpA_C-like"/>
    <property type="match status" value="1"/>
</dbReference>
<keyword evidence="5" id="KW-1185">Reference proteome</keyword>
<sequence length="340" mass="37262">MNTKPILRICTYTALCAALLGASIAHRVSAQTAALNAPKARITDAAISVDQKTYQAVQQRIKALNDRGIQVSDYFLSKAQCWLDVSFHEYTRNDRSAFPQAALSESEKIVRALETNTTPNPGEQTPLVNNAAKLRDDLWMRLNALKRHAGSACAAQKTACAEVELVHAGNEYKQQGWRHANPYIQIAEDWTSAAQAAAEACPPPPAPAPAPKPALPAKRVLGADALFAFDRADLSTSPSERREKLDQLAQDVQQVDTVKQLTITGYTDRLGSAAYNLRLSERRAQAVKHYLAARGVRALMAARGFGKQNPLVECAQKNRAELIACLQPNRRVEIEIVQDD</sequence>